<gene>
    <name evidence="2" type="ORF">PUNSTDRAFT_138226</name>
</gene>
<evidence type="ECO:0000313" key="2">
    <source>
        <dbReference type="EMBL" id="EIN05045.1"/>
    </source>
</evidence>
<organism evidence="2 3">
    <name type="scientific">Punctularia strigosozonata (strain HHB-11173)</name>
    <name type="common">White-rot fungus</name>
    <dbReference type="NCBI Taxonomy" id="741275"/>
    <lineage>
        <taxon>Eukaryota</taxon>
        <taxon>Fungi</taxon>
        <taxon>Dikarya</taxon>
        <taxon>Basidiomycota</taxon>
        <taxon>Agaricomycotina</taxon>
        <taxon>Agaricomycetes</taxon>
        <taxon>Corticiales</taxon>
        <taxon>Punctulariaceae</taxon>
        <taxon>Punctularia</taxon>
    </lineage>
</organism>
<dbReference type="GeneID" id="18880026"/>
<accession>R7S3S7</accession>
<dbReference type="PANTHER" id="PTHR33096">
    <property type="entry name" value="CXC2 DOMAIN-CONTAINING PROTEIN"/>
    <property type="match status" value="1"/>
</dbReference>
<feature type="region of interest" description="Disordered" evidence="1">
    <location>
        <begin position="140"/>
        <end position="180"/>
    </location>
</feature>
<dbReference type="KEGG" id="psq:PUNSTDRAFT_138226"/>
<feature type="compositionally biased region" description="Polar residues" evidence="1">
    <location>
        <begin position="767"/>
        <end position="783"/>
    </location>
</feature>
<dbReference type="OrthoDB" id="3364670at2759"/>
<feature type="region of interest" description="Disordered" evidence="1">
    <location>
        <begin position="702"/>
        <end position="741"/>
    </location>
</feature>
<dbReference type="Proteomes" id="UP000054196">
    <property type="component" value="Unassembled WGS sequence"/>
</dbReference>
<dbReference type="RefSeq" id="XP_007387968.1">
    <property type="nucleotide sequence ID" value="XM_007387906.1"/>
</dbReference>
<reference evidence="3" key="1">
    <citation type="journal article" date="2012" name="Science">
        <title>The Paleozoic origin of enzymatic lignin decomposition reconstructed from 31 fungal genomes.</title>
        <authorList>
            <person name="Floudas D."/>
            <person name="Binder M."/>
            <person name="Riley R."/>
            <person name="Barry K."/>
            <person name="Blanchette R.A."/>
            <person name="Henrissat B."/>
            <person name="Martinez A.T."/>
            <person name="Otillar R."/>
            <person name="Spatafora J.W."/>
            <person name="Yadav J.S."/>
            <person name="Aerts A."/>
            <person name="Benoit I."/>
            <person name="Boyd A."/>
            <person name="Carlson A."/>
            <person name="Copeland A."/>
            <person name="Coutinho P.M."/>
            <person name="de Vries R.P."/>
            <person name="Ferreira P."/>
            <person name="Findley K."/>
            <person name="Foster B."/>
            <person name="Gaskell J."/>
            <person name="Glotzer D."/>
            <person name="Gorecki P."/>
            <person name="Heitman J."/>
            <person name="Hesse C."/>
            <person name="Hori C."/>
            <person name="Igarashi K."/>
            <person name="Jurgens J.A."/>
            <person name="Kallen N."/>
            <person name="Kersten P."/>
            <person name="Kohler A."/>
            <person name="Kuees U."/>
            <person name="Kumar T.K.A."/>
            <person name="Kuo A."/>
            <person name="LaButti K."/>
            <person name="Larrondo L.F."/>
            <person name="Lindquist E."/>
            <person name="Ling A."/>
            <person name="Lombard V."/>
            <person name="Lucas S."/>
            <person name="Lundell T."/>
            <person name="Martin R."/>
            <person name="McLaughlin D.J."/>
            <person name="Morgenstern I."/>
            <person name="Morin E."/>
            <person name="Murat C."/>
            <person name="Nagy L.G."/>
            <person name="Nolan M."/>
            <person name="Ohm R.A."/>
            <person name="Patyshakuliyeva A."/>
            <person name="Rokas A."/>
            <person name="Ruiz-Duenas F.J."/>
            <person name="Sabat G."/>
            <person name="Salamov A."/>
            <person name="Samejima M."/>
            <person name="Schmutz J."/>
            <person name="Slot J.C."/>
            <person name="St John F."/>
            <person name="Stenlid J."/>
            <person name="Sun H."/>
            <person name="Sun S."/>
            <person name="Syed K."/>
            <person name="Tsang A."/>
            <person name="Wiebenga A."/>
            <person name="Young D."/>
            <person name="Pisabarro A."/>
            <person name="Eastwood D.C."/>
            <person name="Martin F."/>
            <person name="Cullen D."/>
            <person name="Grigoriev I.V."/>
            <person name="Hibbett D.S."/>
        </authorList>
    </citation>
    <scope>NUCLEOTIDE SEQUENCE [LARGE SCALE GENOMIC DNA]</scope>
    <source>
        <strain evidence="3">HHB-11173 SS5</strain>
    </source>
</reference>
<sequence>MPSGGNCPPASHQRNTGVVESSAEYCAPDVTSPDIEHAPRPLASAAESGSQAATSPELGHAARPGQYANGDRPGRYLQSRCILCFGGKTGHDPSATVDVIACLDACFTQKRRSGLRDPQHIHPSSVFLSDAEVADMEATVERLRPSRPRPKQTLELPSDSSPHSRKGKRKKTETEVETDKCEGPLRVPNSVLDGCEASFKAADEEREKASTKFFDDTGLMAIMCRHDCVLWLANITTAGERQHYALALLHKYFQHIPTSYRVGVLYDIGCQLHRSCYKWGFLPEVRDRILFSISVFHAYNHQWPCQVAYHPRKCIGFGLSDGEGAERFWSSIEHLIPGQRVRGYWERLYVLNNQIHFDDMLHRRTLGEWILRKFLVCMERLGEALEGLKECGVPLAILRTEWASQQAAQTRPIPRQSKNAANKHIDAILKMDERVQILNIAIANLEAADEENDDNLVYMQDFEEERSRIQRRIHDAERKLDIRDREVLRRLYDDKYLRNRLNALALKTRIRDRLRQRKFEFRRIERALRLQSKERKLATHASVAIQRREPGIQALARRYNTLCSEMRKLIACGQAPSRAVPPDAIDLEKLWTLMLTTTSGTTPVYLMRTTWLRKSLPVGWQMRKSGMDQWAAVNVAREQATSEGMRHQLGLQRSEMLRLAVVWALRAGDVPSLDEWSDHWGPTSEEMSQARAEELTVSALHNPVSPTDWEDEHDDPDAVTDDDEHVVDADQDPEGHERESTAALFDILEDLHLNVPEVSEPDALTNPGFSAPSTPKTYISSPL</sequence>
<dbReference type="AlphaFoldDB" id="R7S3S7"/>
<dbReference type="Pfam" id="PF18758">
    <property type="entry name" value="KDZ"/>
    <property type="match status" value="1"/>
</dbReference>
<proteinExistence type="predicted"/>
<feature type="compositionally biased region" description="Acidic residues" evidence="1">
    <location>
        <begin position="708"/>
        <end position="732"/>
    </location>
</feature>
<evidence type="ECO:0000256" key="1">
    <source>
        <dbReference type="SAM" id="MobiDB-lite"/>
    </source>
</evidence>
<dbReference type="HOGENOM" id="CLU_357925_0_0_1"/>
<name>R7S3S7_PUNST</name>
<evidence type="ECO:0000313" key="3">
    <source>
        <dbReference type="Proteomes" id="UP000054196"/>
    </source>
</evidence>
<dbReference type="EMBL" id="JH687552">
    <property type="protein sequence ID" value="EIN05045.1"/>
    <property type="molecule type" value="Genomic_DNA"/>
</dbReference>
<protein>
    <recommendedName>
        <fullName evidence="4">CxC1-like cysteine cluster associated with KDZ transposases domain-containing protein</fullName>
    </recommendedName>
</protein>
<keyword evidence="3" id="KW-1185">Reference proteome</keyword>
<feature type="region of interest" description="Disordered" evidence="1">
    <location>
        <begin position="1"/>
        <end position="71"/>
    </location>
</feature>
<dbReference type="InterPro" id="IPR040521">
    <property type="entry name" value="KDZ"/>
</dbReference>
<evidence type="ECO:0008006" key="4">
    <source>
        <dbReference type="Google" id="ProtNLM"/>
    </source>
</evidence>
<dbReference type="eggNOG" id="ENOG502S2AH">
    <property type="taxonomic scope" value="Eukaryota"/>
</dbReference>
<feature type="region of interest" description="Disordered" evidence="1">
    <location>
        <begin position="758"/>
        <end position="783"/>
    </location>
</feature>
<dbReference type="PANTHER" id="PTHR33096:SF1">
    <property type="entry name" value="CXC1-LIKE CYSTEINE CLUSTER ASSOCIATED WITH KDZ TRANSPOSASES DOMAIN-CONTAINING PROTEIN"/>
    <property type="match status" value="1"/>
</dbReference>